<feature type="compositionally biased region" description="Polar residues" evidence="7">
    <location>
        <begin position="509"/>
        <end position="524"/>
    </location>
</feature>
<organism evidence="9 10">
    <name type="scientific">Tetrapyrgos nigripes</name>
    <dbReference type="NCBI Taxonomy" id="182062"/>
    <lineage>
        <taxon>Eukaryota</taxon>
        <taxon>Fungi</taxon>
        <taxon>Dikarya</taxon>
        <taxon>Basidiomycota</taxon>
        <taxon>Agaricomycotina</taxon>
        <taxon>Agaricomycetes</taxon>
        <taxon>Agaricomycetidae</taxon>
        <taxon>Agaricales</taxon>
        <taxon>Marasmiineae</taxon>
        <taxon>Marasmiaceae</taxon>
        <taxon>Tetrapyrgos</taxon>
    </lineage>
</organism>
<dbReference type="InterPro" id="IPR008271">
    <property type="entry name" value="Ser/Thr_kinase_AS"/>
</dbReference>
<dbReference type="GO" id="GO:0033316">
    <property type="term" value="P:meiotic spindle assembly checkpoint signaling"/>
    <property type="evidence" value="ECO:0007669"/>
    <property type="project" value="TreeGrafter"/>
</dbReference>
<feature type="region of interest" description="Disordered" evidence="7">
    <location>
        <begin position="365"/>
        <end position="549"/>
    </location>
</feature>
<dbReference type="Pfam" id="PF00069">
    <property type="entry name" value="Pkinase"/>
    <property type="match status" value="1"/>
</dbReference>
<dbReference type="InterPro" id="IPR011009">
    <property type="entry name" value="Kinase-like_dom_sf"/>
</dbReference>
<keyword evidence="3 6" id="KW-0547">Nucleotide-binding</keyword>
<dbReference type="InterPro" id="IPR000719">
    <property type="entry name" value="Prot_kinase_dom"/>
</dbReference>
<dbReference type="Gene3D" id="3.30.200.20">
    <property type="entry name" value="Phosphorylase Kinase, domain 1"/>
    <property type="match status" value="1"/>
</dbReference>
<evidence type="ECO:0000256" key="1">
    <source>
        <dbReference type="ARBA" id="ARBA00022527"/>
    </source>
</evidence>
<evidence type="ECO:0000256" key="4">
    <source>
        <dbReference type="ARBA" id="ARBA00022777"/>
    </source>
</evidence>
<name>A0A8H5GR03_9AGAR</name>
<dbReference type="OrthoDB" id="20524at2759"/>
<dbReference type="InterPro" id="IPR017441">
    <property type="entry name" value="Protein_kinase_ATP_BS"/>
</dbReference>
<dbReference type="PROSITE" id="PS00108">
    <property type="entry name" value="PROTEIN_KINASE_ST"/>
    <property type="match status" value="1"/>
</dbReference>
<dbReference type="GO" id="GO:0005634">
    <property type="term" value="C:nucleus"/>
    <property type="evidence" value="ECO:0007669"/>
    <property type="project" value="TreeGrafter"/>
</dbReference>
<evidence type="ECO:0000256" key="7">
    <source>
        <dbReference type="SAM" id="MobiDB-lite"/>
    </source>
</evidence>
<evidence type="ECO:0000313" key="10">
    <source>
        <dbReference type="Proteomes" id="UP000559256"/>
    </source>
</evidence>
<dbReference type="CDD" id="cd14131">
    <property type="entry name" value="PKc_Mps1"/>
    <property type="match status" value="1"/>
</dbReference>
<evidence type="ECO:0000256" key="6">
    <source>
        <dbReference type="PROSITE-ProRule" id="PRU10141"/>
    </source>
</evidence>
<feature type="domain" description="Protein kinase" evidence="8">
    <location>
        <begin position="637"/>
        <end position="930"/>
    </location>
</feature>
<comment type="caution">
    <text evidence="9">The sequence shown here is derived from an EMBL/GenBank/DDBJ whole genome shotgun (WGS) entry which is preliminary data.</text>
</comment>
<dbReference type="GO" id="GO:0004674">
    <property type="term" value="F:protein serine/threonine kinase activity"/>
    <property type="evidence" value="ECO:0007669"/>
    <property type="project" value="UniProtKB-KW"/>
</dbReference>
<accession>A0A8H5GR03</accession>
<sequence>MALSSPPPPPRKSLDSPGDEDSVIEDVSFQYTMDNDGNLIRNSKGSLKSNHSTPPTDVEQDDPPPKAASKLLQATVAASFLDSPTPPRRGSLSRSESAYTVLNGPSTAASEREQVIASNPARSFHRTASGPVLTSGSSTAGTSTTNTNDAGPIRFPTRRIATEQQRRKRNTDELSNKLQPLSDYESEEKENIARGTHDAPGVDELYGPRHSTSEAYSNVSPGAGPSRSSLPARTAYGSLSTNGSRPLGEVQRLLPAAPARSSKPSKSTGSILHYSRISEAGTEEESDAGQDVNAGYVSGGHIPGHPTVIAGDDTDPEEPDVDAPRLSRLQAAASLGALPLNSSGGPRPRRSASLSDALYFEVEGVRQASQPAAPPPPARSASRPGTSLGLRRELPVIPSRKSSPVEELEVPEVDHARRRSSSPTAHSSHRRRDSDTVRSGAQYSSSQPSSNLAAADPSRRSPTSANGAIPRRLSPSAKHFVSSSNSSRMPQEYTDGASSKHRRSPTAPEPSTTSDGLRGSSQAGRSHGEAMNSWAPDERDNGGIDISVGGGYREVRHQAERRDSGSGSNYNLIGVSVAGPAIPRPQSQPVPAQSQRQSVSTAAPSRNVSVSGNANAGRYQGSDSNNNTHFKVNKRFYARLDLLGKGGSSKVWRVLSNTNEIYALKRVVLEKTDQETLNGYINELHLLRRLEGNKRIIRLIDSEVKIPAPGGKGSLMMLMECAEIDLARLIAERAGQALDMIWVAYYWQQMLQAVQVIHDEKIVHSDLKPANFVIAKGQLKLIDFGIANAIANDTTNIQREHQIGTINYMSPEAIELPEGMRRLKVGRSSDVWSLGCILYQMIYGHPPFYQYTPIQKMKAIPDPSYVIEYPEYSIPNAPISRSSSPSQQGKKLDHLKVRVRSDVIETMKACLERAPKERKMIPELLNQGWLAMEEKVTEVPKTDVSLFDILEEDQAAIDPHYMRQLLKYGILLGQKSIKEPDDCIKLDSETLLKEGERLIKELRLVQQGKQKD</sequence>
<dbReference type="GO" id="GO:0005524">
    <property type="term" value="F:ATP binding"/>
    <property type="evidence" value="ECO:0007669"/>
    <property type="project" value="UniProtKB-UniRule"/>
</dbReference>
<dbReference type="PANTHER" id="PTHR22974">
    <property type="entry name" value="MIXED LINEAGE PROTEIN KINASE"/>
    <property type="match status" value="1"/>
</dbReference>
<feature type="compositionally biased region" description="Low complexity" evidence="7">
    <location>
        <begin position="439"/>
        <end position="455"/>
    </location>
</feature>
<feature type="region of interest" description="Disordered" evidence="7">
    <location>
        <begin position="1"/>
        <end position="327"/>
    </location>
</feature>
<feature type="binding site" evidence="6">
    <location>
        <position position="665"/>
    </location>
    <ligand>
        <name>ATP</name>
        <dbReference type="ChEBI" id="CHEBI:30616"/>
    </ligand>
</feature>
<dbReference type="GO" id="GO:0007094">
    <property type="term" value="P:mitotic spindle assembly checkpoint signaling"/>
    <property type="evidence" value="ECO:0007669"/>
    <property type="project" value="TreeGrafter"/>
</dbReference>
<dbReference type="GO" id="GO:0000776">
    <property type="term" value="C:kinetochore"/>
    <property type="evidence" value="ECO:0007669"/>
    <property type="project" value="TreeGrafter"/>
</dbReference>
<feature type="region of interest" description="Disordered" evidence="7">
    <location>
        <begin position="578"/>
        <end position="627"/>
    </location>
</feature>
<feature type="compositionally biased region" description="Polar residues" evidence="7">
    <location>
        <begin position="213"/>
        <end position="244"/>
    </location>
</feature>
<dbReference type="GO" id="GO:0098813">
    <property type="term" value="P:nuclear chromosome segregation"/>
    <property type="evidence" value="ECO:0007669"/>
    <property type="project" value="UniProtKB-ARBA"/>
</dbReference>
<keyword evidence="2" id="KW-0808">Transferase</keyword>
<keyword evidence="4" id="KW-0418">Kinase</keyword>
<protein>
    <recommendedName>
        <fullName evidence="8">Protein kinase domain-containing protein</fullName>
    </recommendedName>
</protein>
<feature type="compositionally biased region" description="Polar residues" evidence="7">
    <location>
        <begin position="92"/>
        <end position="109"/>
    </location>
</feature>
<feature type="compositionally biased region" description="Polar residues" evidence="7">
    <location>
        <begin position="589"/>
        <end position="614"/>
    </location>
</feature>
<evidence type="ECO:0000256" key="5">
    <source>
        <dbReference type="ARBA" id="ARBA00022840"/>
    </source>
</evidence>
<dbReference type="SMART" id="SM00220">
    <property type="entry name" value="S_TKc"/>
    <property type="match status" value="1"/>
</dbReference>
<feature type="compositionally biased region" description="Polar residues" evidence="7">
    <location>
        <begin position="29"/>
        <end position="55"/>
    </location>
</feature>
<reference evidence="9 10" key="1">
    <citation type="journal article" date="2020" name="ISME J.">
        <title>Uncovering the hidden diversity of litter-decomposition mechanisms in mushroom-forming fungi.</title>
        <authorList>
            <person name="Floudas D."/>
            <person name="Bentzer J."/>
            <person name="Ahren D."/>
            <person name="Johansson T."/>
            <person name="Persson P."/>
            <person name="Tunlid A."/>
        </authorList>
    </citation>
    <scope>NUCLEOTIDE SEQUENCE [LARGE SCALE GENOMIC DNA]</scope>
    <source>
        <strain evidence="9 10">CBS 291.85</strain>
    </source>
</reference>
<dbReference type="AlphaFoldDB" id="A0A8H5GR03"/>
<keyword evidence="1" id="KW-0723">Serine/threonine-protein kinase</keyword>
<dbReference type="SUPFAM" id="SSF56112">
    <property type="entry name" value="Protein kinase-like (PK-like)"/>
    <property type="match status" value="1"/>
</dbReference>
<evidence type="ECO:0000256" key="3">
    <source>
        <dbReference type="ARBA" id="ARBA00022741"/>
    </source>
</evidence>
<proteinExistence type="predicted"/>
<dbReference type="Gene3D" id="1.10.510.10">
    <property type="entry name" value="Transferase(Phosphotransferase) domain 1"/>
    <property type="match status" value="1"/>
</dbReference>
<dbReference type="FunFam" id="3.30.200.20:FF:000131">
    <property type="entry name" value="Dual specificity protein kinase TTK"/>
    <property type="match status" value="1"/>
</dbReference>
<feature type="compositionally biased region" description="Pro residues" evidence="7">
    <location>
        <begin position="1"/>
        <end position="11"/>
    </location>
</feature>
<dbReference type="PANTHER" id="PTHR22974:SF21">
    <property type="entry name" value="DUAL SPECIFICITY PROTEIN KINASE TTK"/>
    <property type="match status" value="1"/>
</dbReference>
<dbReference type="EMBL" id="JAACJM010000013">
    <property type="protein sequence ID" value="KAF5369492.1"/>
    <property type="molecule type" value="Genomic_DNA"/>
</dbReference>
<evidence type="ECO:0000313" key="9">
    <source>
        <dbReference type="EMBL" id="KAF5369492.1"/>
    </source>
</evidence>
<keyword evidence="10" id="KW-1185">Reference proteome</keyword>
<dbReference type="PROSITE" id="PS00107">
    <property type="entry name" value="PROTEIN_KINASE_ATP"/>
    <property type="match status" value="1"/>
</dbReference>
<feature type="compositionally biased region" description="Low complexity" evidence="7">
    <location>
        <begin position="255"/>
        <end position="267"/>
    </location>
</feature>
<gene>
    <name evidence="9" type="ORF">D9758_002640</name>
</gene>
<evidence type="ECO:0000259" key="8">
    <source>
        <dbReference type="PROSITE" id="PS50011"/>
    </source>
</evidence>
<dbReference type="PROSITE" id="PS50011">
    <property type="entry name" value="PROTEIN_KINASE_DOM"/>
    <property type="match status" value="1"/>
</dbReference>
<dbReference type="FunFam" id="1.10.510.10:FF:000224">
    <property type="entry name" value="serine/threonine-protein kinase mph1 isoform X1"/>
    <property type="match status" value="1"/>
</dbReference>
<dbReference type="GO" id="GO:0034501">
    <property type="term" value="P:protein localization to kinetochore"/>
    <property type="evidence" value="ECO:0007669"/>
    <property type="project" value="TreeGrafter"/>
</dbReference>
<keyword evidence="5 6" id="KW-0067">ATP-binding</keyword>
<dbReference type="InterPro" id="IPR027084">
    <property type="entry name" value="Mps1_cat"/>
</dbReference>
<feature type="compositionally biased region" description="Acidic residues" evidence="7">
    <location>
        <begin position="312"/>
        <end position="321"/>
    </location>
</feature>
<evidence type="ECO:0000256" key="2">
    <source>
        <dbReference type="ARBA" id="ARBA00022679"/>
    </source>
</evidence>
<dbReference type="Proteomes" id="UP000559256">
    <property type="component" value="Unassembled WGS sequence"/>
</dbReference>
<feature type="region of interest" description="Disordered" evidence="7">
    <location>
        <begin position="336"/>
        <end position="355"/>
    </location>
</feature>
<feature type="compositionally biased region" description="Low complexity" evidence="7">
    <location>
        <begin position="134"/>
        <end position="148"/>
    </location>
</feature>
<feature type="compositionally biased region" description="Basic and acidic residues" evidence="7">
    <location>
        <begin position="160"/>
        <end position="175"/>
    </location>
</feature>
<dbReference type="GO" id="GO:0004712">
    <property type="term" value="F:protein serine/threonine/tyrosine kinase activity"/>
    <property type="evidence" value="ECO:0007669"/>
    <property type="project" value="TreeGrafter"/>
</dbReference>